<name>A0A1Y6F173_9HYPH</name>
<protein>
    <recommendedName>
        <fullName evidence="3">Threonine efflux protein</fullName>
    </recommendedName>
</protein>
<dbReference type="Pfam" id="PF20288">
    <property type="entry name" value="MC2"/>
    <property type="match status" value="1"/>
</dbReference>
<dbReference type="EMBL" id="FXWK01000001">
    <property type="protein sequence ID" value="SMQ68584.1"/>
    <property type="molecule type" value="Genomic_DNA"/>
</dbReference>
<organism evidence="1 2">
    <name type="scientific">Devosia lucknowensis</name>
    <dbReference type="NCBI Taxonomy" id="1096929"/>
    <lineage>
        <taxon>Bacteria</taxon>
        <taxon>Pseudomonadati</taxon>
        <taxon>Pseudomonadota</taxon>
        <taxon>Alphaproteobacteria</taxon>
        <taxon>Hyphomicrobiales</taxon>
        <taxon>Devosiaceae</taxon>
        <taxon>Devosia</taxon>
    </lineage>
</organism>
<dbReference type="AlphaFoldDB" id="A0A1Y6F173"/>
<reference evidence="2" key="1">
    <citation type="submission" date="2017-04" db="EMBL/GenBank/DDBJ databases">
        <authorList>
            <person name="Varghese N."/>
            <person name="Submissions S."/>
        </authorList>
    </citation>
    <scope>NUCLEOTIDE SEQUENCE [LARGE SCALE GENOMIC DNA]</scope>
</reference>
<keyword evidence="2" id="KW-1185">Reference proteome</keyword>
<gene>
    <name evidence="1" type="ORF">SAMN06295905_1593</name>
</gene>
<proteinExistence type="predicted"/>
<dbReference type="Proteomes" id="UP000194474">
    <property type="component" value="Unassembled WGS sequence"/>
</dbReference>
<dbReference type="OrthoDB" id="8662245at2"/>
<evidence type="ECO:0000313" key="2">
    <source>
        <dbReference type="Proteomes" id="UP000194474"/>
    </source>
</evidence>
<sequence>MEEALTEPPRLFNGSVETGVRSLLILEACYPATLDIDTMSLFDYFVVHTKDIGGPVSLHPAIGSRVGEYHVRRRVIQDGLRLMRRASLIDVVEAEDGVRFTASEDAPAFVKLMGTDYNRDLFARSKWLAEQWKSSGDEFVSRLRASIERWSLEFGEEGGAADA</sequence>
<dbReference type="InterPro" id="IPR046904">
    <property type="entry name" value="ABC-3C_MC2"/>
</dbReference>
<evidence type="ECO:0000313" key="1">
    <source>
        <dbReference type="EMBL" id="SMQ68584.1"/>
    </source>
</evidence>
<evidence type="ECO:0008006" key="3">
    <source>
        <dbReference type="Google" id="ProtNLM"/>
    </source>
</evidence>
<accession>A0A1Y6F173</accession>